<gene>
    <name evidence="1" type="ORF">O987_22435</name>
</gene>
<dbReference type="KEGG" id="ctes:O987_22435"/>
<name>A0A076PYW7_COMTE</name>
<dbReference type="EMBL" id="CP006704">
    <property type="protein sequence ID" value="AIJ48572.1"/>
    <property type="molecule type" value="Genomic_DNA"/>
</dbReference>
<accession>A0A076PYW7</accession>
<dbReference type="AlphaFoldDB" id="A0A076PYW7"/>
<protein>
    <submittedName>
        <fullName evidence="1">Uncharacterized protein</fullName>
    </submittedName>
</protein>
<dbReference type="RefSeq" id="WP_043374671.1">
    <property type="nucleotide sequence ID" value="NZ_CP006704.1"/>
</dbReference>
<dbReference type="Proteomes" id="UP000028782">
    <property type="component" value="Chromosome"/>
</dbReference>
<organism evidence="1 2">
    <name type="scientific">Comamonas testosteroni TK102</name>
    <dbReference type="NCBI Taxonomy" id="1392005"/>
    <lineage>
        <taxon>Bacteria</taxon>
        <taxon>Pseudomonadati</taxon>
        <taxon>Pseudomonadota</taxon>
        <taxon>Betaproteobacteria</taxon>
        <taxon>Burkholderiales</taxon>
        <taxon>Comamonadaceae</taxon>
        <taxon>Comamonas</taxon>
    </lineage>
</organism>
<reference evidence="1 2" key="1">
    <citation type="journal article" date="2014" name="Genome Announc.">
        <title>Complete Genome Sequence of Polychlorinated Biphenyl Degrader Comamonas testosteroni TK102 (NBRC 109938).</title>
        <authorList>
            <person name="Fukuda K."/>
            <person name="Hosoyama A."/>
            <person name="Tsuchikane K."/>
            <person name="Ohji S."/>
            <person name="Yamazoe A."/>
            <person name="Fujita N."/>
            <person name="Shintani M."/>
            <person name="Kimbara K."/>
        </authorList>
    </citation>
    <scope>NUCLEOTIDE SEQUENCE [LARGE SCALE GENOMIC DNA]</scope>
    <source>
        <strain evidence="1">TK102</strain>
    </source>
</reference>
<dbReference type="GeneID" id="69561632"/>
<proteinExistence type="predicted"/>
<dbReference type="HOGENOM" id="CLU_1265159_0_0_4"/>
<evidence type="ECO:0000313" key="2">
    <source>
        <dbReference type="Proteomes" id="UP000028782"/>
    </source>
</evidence>
<evidence type="ECO:0000313" key="1">
    <source>
        <dbReference type="EMBL" id="AIJ48572.1"/>
    </source>
</evidence>
<sequence length="218" mass="24533">MEQTTSHSPSTVFSKEDEQRYQQLATRYIDGKTDAAQETEFQQLRQKKMAARAEREQCIAQLINVITEQEISFAELTQAGLKVPAITDLFSDSEILKAAKPLGFTPSVKAVEASQPKMSGKKREVKGYIRSINNPDETRVWRAGAPSFLKEEGCLAAYDQGQSIDQWLVDPKDEQSKIKFLQKLAKKQNQEPNKEQLGDISLEAYEKAKEALLPVHST</sequence>